<dbReference type="Gramene" id="KQL23742">
    <property type="protein sequence ID" value="KQL23742"/>
    <property type="gene ID" value="SETIT_033760mg"/>
</dbReference>
<accession>K4A4F6</accession>
<reference evidence="2" key="1">
    <citation type="journal article" date="2012" name="Nat. Biotechnol.">
        <title>Reference genome sequence of the model plant Setaria.</title>
        <authorList>
            <person name="Bennetzen J.L."/>
            <person name="Schmutz J."/>
            <person name="Wang H."/>
            <person name="Percifield R."/>
            <person name="Hawkins J."/>
            <person name="Pontaroli A.C."/>
            <person name="Estep M."/>
            <person name="Feng L."/>
            <person name="Vaughn J.N."/>
            <person name="Grimwood J."/>
            <person name="Jenkins J."/>
            <person name="Barry K."/>
            <person name="Lindquist E."/>
            <person name="Hellsten U."/>
            <person name="Deshpande S."/>
            <person name="Wang X."/>
            <person name="Wu X."/>
            <person name="Mitros T."/>
            <person name="Triplett J."/>
            <person name="Yang X."/>
            <person name="Ye C.Y."/>
            <person name="Mauro-Herrera M."/>
            <person name="Wang L."/>
            <person name="Li P."/>
            <person name="Sharma M."/>
            <person name="Sharma R."/>
            <person name="Ronald P.C."/>
            <person name="Panaud O."/>
            <person name="Kellogg E.A."/>
            <person name="Brutnell T.P."/>
            <person name="Doust A.N."/>
            <person name="Tuskan G.A."/>
            <person name="Rokhsar D."/>
            <person name="Devos K.M."/>
        </authorList>
    </citation>
    <scope>NUCLEOTIDE SEQUENCE [LARGE SCALE GENOMIC DNA]</scope>
    <source>
        <strain evidence="2">cv. Yugu1</strain>
    </source>
</reference>
<dbReference type="HOGENOM" id="CLU_2908357_0_0_1"/>
<organism evidence="1 2">
    <name type="scientific">Setaria italica</name>
    <name type="common">Foxtail millet</name>
    <name type="synonym">Panicum italicum</name>
    <dbReference type="NCBI Taxonomy" id="4555"/>
    <lineage>
        <taxon>Eukaryota</taxon>
        <taxon>Viridiplantae</taxon>
        <taxon>Streptophyta</taxon>
        <taxon>Embryophyta</taxon>
        <taxon>Tracheophyta</taxon>
        <taxon>Spermatophyta</taxon>
        <taxon>Magnoliopsida</taxon>
        <taxon>Liliopsida</taxon>
        <taxon>Poales</taxon>
        <taxon>Poaceae</taxon>
        <taxon>PACMAD clade</taxon>
        <taxon>Panicoideae</taxon>
        <taxon>Panicodae</taxon>
        <taxon>Paniceae</taxon>
        <taxon>Cenchrinae</taxon>
        <taxon>Setaria</taxon>
    </lineage>
</organism>
<sequence length="62" mass="7165">MNYRVDVYRLGRSLSRICSPLEVGSGARVRWRNDVIDFVRLHADGRGDVRSFAAYVPPDDRR</sequence>
<reference evidence="1" key="2">
    <citation type="submission" date="2018-08" db="UniProtKB">
        <authorList>
            <consortium name="EnsemblPlants"/>
        </authorList>
    </citation>
    <scope>IDENTIFICATION</scope>
    <source>
        <strain evidence="1">Yugu1</strain>
    </source>
</reference>
<name>K4A4F6_SETIT</name>
<keyword evidence="2" id="KW-1185">Reference proteome</keyword>
<evidence type="ECO:0000313" key="1">
    <source>
        <dbReference type="EnsemblPlants" id="KQL23742"/>
    </source>
</evidence>
<dbReference type="InParanoid" id="K4A4F6"/>
<dbReference type="AlphaFoldDB" id="K4A4F6"/>
<dbReference type="EMBL" id="AGNK02000916">
    <property type="status" value="NOT_ANNOTATED_CDS"/>
    <property type="molecule type" value="Genomic_DNA"/>
</dbReference>
<dbReference type="EnsemblPlants" id="KQL23742">
    <property type="protein sequence ID" value="KQL23742"/>
    <property type="gene ID" value="SETIT_033760mg"/>
</dbReference>
<evidence type="ECO:0000313" key="2">
    <source>
        <dbReference type="Proteomes" id="UP000004995"/>
    </source>
</evidence>
<dbReference type="Proteomes" id="UP000004995">
    <property type="component" value="Unassembled WGS sequence"/>
</dbReference>
<proteinExistence type="predicted"/>
<protein>
    <submittedName>
        <fullName evidence="1">Uncharacterized protein</fullName>
    </submittedName>
</protein>